<evidence type="ECO:0000256" key="9">
    <source>
        <dbReference type="ARBA" id="ARBA00023306"/>
    </source>
</evidence>
<dbReference type="Pfam" id="PF02687">
    <property type="entry name" value="FtsX"/>
    <property type="match status" value="1"/>
</dbReference>
<evidence type="ECO:0000256" key="1">
    <source>
        <dbReference type="ARBA" id="ARBA00004651"/>
    </source>
</evidence>
<feature type="domain" description="FtsX extracellular" evidence="12">
    <location>
        <begin position="29"/>
        <end position="117"/>
    </location>
</feature>
<organism evidence="13">
    <name type="scientific">bioreactor metagenome</name>
    <dbReference type="NCBI Taxonomy" id="1076179"/>
    <lineage>
        <taxon>unclassified sequences</taxon>
        <taxon>metagenomes</taxon>
        <taxon>ecological metagenomes</taxon>
    </lineage>
</organism>
<dbReference type="PANTHER" id="PTHR47755:SF1">
    <property type="entry name" value="CELL DIVISION PROTEIN FTSX"/>
    <property type="match status" value="1"/>
</dbReference>
<evidence type="ECO:0000259" key="11">
    <source>
        <dbReference type="Pfam" id="PF02687"/>
    </source>
</evidence>
<dbReference type="AlphaFoldDB" id="A0A644ZX99"/>
<dbReference type="GO" id="GO:0005886">
    <property type="term" value="C:plasma membrane"/>
    <property type="evidence" value="ECO:0007669"/>
    <property type="project" value="UniProtKB-SubCell"/>
</dbReference>
<dbReference type="PIRSF" id="PIRSF003097">
    <property type="entry name" value="FtsX"/>
    <property type="match status" value="1"/>
</dbReference>
<keyword evidence="9" id="KW-0131">Cell cycle</keyword>
<dbReference type="InterPro" id="IPR003838">
    <property type="entry name" value="ABC3_permease_C"/>
</dbReference>
<evidence type="ECO:0000256" key="7">
    <source>
        <dbReference type="ARBA" id="ARBA00022989"/>
    </source>
</evidence>
<dbReference type="GO" id="GO:0051301">
    <property type="term" value="P:cell division"/>
    <property type="evidence" value="ECO:0007669"/>
    <property type="project" value="UniProtKB-KW"/>
</dbReference>
<comment type="subcellular location">
    <subcellularLocation>
        <location evidence="1">Cell membrane</location>
        <topology evidence="1">Multi-pass membrane protein</topology>
    </subcellularLocation>
</comment>
<dbReference type="Gene3D" id="3.30.70.3040">
    <property type="match status" value="1"/>
</dbReference>
<feature type="transmembrane region" description="Helical" evidence="10">
    <location>
        <begin position="234"/>
        <end position="254"/>
    </location>
</feature>
<keyword evidence="5 13" id="KW-0132">Cell division</keyword>
<dbReference type="EMBL" id="VSSQ01010724">
    <property type="protein sequence ID" value="MPM45048.1"/>
    <property type="molecule type" value="Genomic_DNA"/>
</dbReference>
<comment type="caution">
    <text evidence="13">The sequence shown here is derived from an EMBL/GenBank/DDBJ whole genome shotgun (WGS) entry which is preliminary data.</text>
</comment>
<evidence type="ECO:0000256" key="5">
    <source>
        <dbReference type="ARBA" id="ARBA00022618"/>
    </source>
</evidence>
<feature type="domain" description="ABC3 transporter permease C-terminal" evidence="11">
    <location>
        <begin position="139"/>
        <end position="252"/>
    </location>
</feature>
<gene>
    <name evidence="13" type="primary">ftsX_19</name>
    <name evidence="13" type="ORF">SDC9_91733</name>
</gene>
<keyword evidence="6 10" id="KW-0812">Transmembrane</keyword>
<evidence type="ECO:0000259" key="12">
    <source>
        <dbReference type="Pfam" id="PF18075"/>
    </source>
</evidence>
<dbReference type="InterPro" id="IPR004513">
    <property type="entry name" value="FtsX"/>
</dbReference>
<proteinExistence type="inferred from homology"/>
<keyword evidence="4" id="KW-1003">Cell membrane</keyword>
<feature type="transmembrane region" description="Helical" evidence="10">
    <location>
        <begin position="137"/>
        <end position="156"/>
    </location>
</feature>
<evidence type="ECO:0000256" key="6">
    <source>
        <dbReference type="ARBA" id="ARBA00022692"/>
    </source>
</evidence>
<evidence type="ECO:0000256" key="3">
    <source>
        <dbReference type="ARBA" id="ARBA00021907"/>
    </source>
</evidence>
<evidence type="ECO:0000256" key="4">
    <source>
        <dbReference type="ARBA" id="ARBA00022475"/>
    </source>
</evidence>
<keyword evidence="7 10" id="KW-1133">Transmembrane helix</keyword>
<evidence type="ECO:0000313" key="13">
    <source>
        <dbReference type="EMBL" id="MPM45048.1"/>
    </source>
</evidence>
<dbReference type="PANTHER" id="PTHR47755">
    <property type="entry name" value="CELL DIVISION PROTEIN FTSX"/>
    <property type="match status" value="1"/>
</dbReference>
<evidence type="ECO:0000256" key="2">
    <source>
        <dbReference type="ARBA" id="ARBA00007379"/>
    </source>
</evidence>
<accession>A0A644ZX99</accession>
<dbReference type="Pfam" id="PF18075">
    <property type="entry name" value="FtsX_ECD"/>
    <property type="match status" value="1"/>
</dbReference>
<evidence type="ECO:0000256" key="10">
    <source>
        <dbReference type="SAM" id="Phobius"/>
    </source>
</evidence>
<protein>
    <recommendedName>
        <fullName evidence="3">Cell division protein FtsX</fullName>
    </recommendedName>
</protein>
<sequence length="265" mass="28922">MSVFFIIGASTLFVLNVRNIVSSLENQMTIQAYLKPKADVKAAEKAIKALPYVKETKLITRDMALERLRSRIGEQAKAVMLLGENPLPESIEIKVRKASDVAETARLLVAVPEIEDIVYAGRVAEKLTRVSGFVEKFSIVMLLVAIAASGVVLFNTIRISVYSREEEIGVMMMVGATSTYVTLPFVIQGFILGLTGAFLASLLLGGTYYAAVTRLKDMLPFIPFIESTKLTGKLAFMLVCCGATVSLISSLMAVEKFIRKASKPL</sequence>
<comment type="similarity">
    <text evidence="2">Belongs to the ABC-4 integral membrane protein family. FtsX subfamily.</text>
</comment>
<keyword evidence="8 10" id="KW-0472">Membrane</keyword>
<dbReference type="InterPro" id="IPR040690">
    <property type="entry name" value="FtsX_ECD"/>
</dbReference>
<name>A0A644ZX99_9ZZZZ</name>
<evidence type="ECO:0000256" key="8">
    <source>
        <dbReference type="ARBA" id="ARBA00023136"/>
    </source>
</evidence>
<feature type="transmembrane region" description="Helical" evidence="10">
    <location>
        <begin position="168"/>
        <end position="187"/>
    </location>
</feature>
<reference evidence="13" key="1">
    <citation type="submission" date="2019-08" db="EMBL/GenBank/DDBJ databases">
        <authorList>
            <person name="Kucharzyk K."/>
            <person name="Murdoch R.W."/>
            <person name="Higgins S."/>
            <person name="Loffler F."/>
        </authorList>
    </citation>
    <scope>NUCLEOTIDE SEQUENCE</scope>
</reference>
<feature type="transmembrane region" description="Helical" evidence="10">
    <location>
        <begin position="193"/>
        <end position="213"/>
    </location>
</feature>